<evidence type="ECO:0000313" key="5">
    <source>
        <dbReference type="Proteomes" id="UP000279384"/>
    </source>
</evidence>
<dbReference type="EMBL" id="RBID01000015">
    <property type="protein sequence ID" value="RKQ57952.1"/>
    <property type="molecule type" value="Genomic_DNA"/>
</dbReference>
<gene>
    <name evidence="4" type="ORF">C8E02_2265</name>
</gene>
<keyword evidence="1 4" id="KW-0808">Transferase</keyword>
<sequence>MANDLTLRPPGADDFAAWLPLWDGYNAFYGRHGASALPPAISRLTWQRFLDPAEPVHALLAWQGGQLLGLAHYLFHRNTLMPHHACYLQDLFTVPEARGRGVARQLIAAVADAARQAGSPSLYWHTHHGNHAARQLYDRVARDTGFVVYRQTF</sequence>
<dbReference type="InterPro" id="IPR050832">
    <property type="entry name" value="Bact_Acetyltransf"/>
</dbReference>
<evidence type="ECO:0000313" key="4">
    <source>
        <dbReference type="EMBL" id="RKQ57952.1"/>
    </source>
</evidence>
<dbReference type="PANTHER" id="PTHR43877">
    <property type="entry name" value="AMINOALKYLPHOSPHONATE N-ACETYLTRANSFERASE-RELATED-RELATED"/>
    <property type="match status" value="1"/>
</dbReference>
<protein>
    <submittedName>
        <fullName evidence="4">Acetyltransferase (GNAT) family protein</fullName>
    </submittedName>
</protein>
<name>A0A495BAF7_VOGIN</name>
<dbReference type="PROSITE" id="PS51186">
    <property type="entry name" value="GNAT"/>
    <property type="match status" value="1"/>
</dbReference>
<dbReference type="RefSeq" id="WP_120810812.1">
    <property type="nucleotide sequence ID" value="NZ_RBID01000015.1"/>
</dbReference>
<dbReference type="PANTHER" id="PTHR43877:SF2">
    <property type="entry name" value="AMINOALKYLPHOSPHONATE N-ACETYLTRANSFERASE-RELATED"/>
    <property type="match status" value="1"/>
</dbReference>
<reference evidence="4 5" key="1">
    <citation type="submission" date="2018-10" db="EMBL/GenBank/DDBJ databases">
        <title>Genomic Encyclopedia of Type Strains, Phase IV (KMG-IV): sequencing the most valuable type-strain genomes for metagenomic binning, comparative biology and taxonomic classification.</title>
        <authorList>
            <person name="Goeker M."/>
        </authorList>
    </citation>
    <scope>NUCLEOTIDE SEQUENCE [LARGE SCALE GENOMIC DNA]</scope>
    <source>
        <strain evidence="4 5">DSM 3303</strain>
    </source>
</reference>
<dbReference type="SUPFAM" id="SSF55729">
    <property type="entry name" value="Acyl-CoA N-acyltransferases (Nat)"/>
    <property type="match status" value="1"/>
</dbReference>
<dbReference type="InterPro" id="IPR016181">
    <property type="entry name" value="Acyl_CoA_acyltransferase"/>
</dbReference>
<dbReference type="InterPro" id="IPR000182">
    <property type="entry name" value="GNAT_dom"/>
</dbReference>
<keyword evidence="2" id="KW-0012">Acyltransferase</keyword>
<comment type="caution">
    <text evidence="4">The sequence shown here is derived from an EMBL/GenBank/DDBJ whole genome shotgun (WGS) entry which is preliminary data.</text>
</comment>
<organism evidence="4 5">
    <name type="scientific">Vogesella indigofera</name>
    <name type="common">Pseudomonas indigofera</name>
    <dbReference type="NCBI Taxonomy" id="45465"/>
    <lineage>
        <taxon>Bacteria</taxon>
        <taxon>Pseudomonadati</taxon>
        <taxon>Pseudomonadota</taxon>
        <taxon>Betaproteobacteria</taxon>
        <taxon>Neisseriales</taxon>
        <taxon>Chromobacteriaceae</taxon>
        <taxon>Vogesella</taxon>
    </lineage>
</organism>
<feature type="domain" description="N-acetyltransferase" evidence="3">
    <location>
        <begin position="5"/>
        <end position="153"/>
    </location>
</feature>
<dbReference type="Pfam" id="PF00583">
    <property type="entry name" value="Acetyltransf_1"/>
    <property type="match status" value="1"/>
</dbReference>
<evidence type="ECO:0000256" key="1">
    <source>
        <dbReference type="ARBA" id="ARBA00022679"/>
    </source>
</evidence>
<proteinExistence type="predicted"/>
<evidence type="ECO:0000256" key="2">
    <source>
        <dbReference type="ARBA" id="ARBA00023315"/>
    </source>
</evidence>
<dbReference type="Gene3D" id="3.40.630.30">
    <property type="match status" value="1"/>
</dbReference>
<accession>A0A495BAF7</accession>
<dbReference type="GO" id="GO:0016747">
    <property type="term" value="F:acyltransferase activity, transferring groups other than amino-acyl groups"/>
    <property type="evidence" value="ECO:0007669"/>
    <property type="project" value="InterPro"/>
</dbReference>
<dbReference type="CDD" id="cd04301">
    <property type="entry name" value="NAT_SF"/>
    <property type="match status" value="1"/>
</dbReference>
<dbReference type="Proteomes" id="UP000279384">
    <property type="component" value="Unassembled WGS sequence"/>
</dbReference>
<evidence type="ECO:0000259" key="3">
    <source>
        <dbReference type="PROSITE" id="PS51186"/>
    </source>
</evidence>
<dbReference type="AlphaFoldDB" id="A0A495BAF7"/>